<evidence type="ECO:0000256" key="2">
    <source>
        <dbReference type="ARBA" id="ARBA00006434"/>
    </source>
</evidence>
<comment type="subcellular location">
    <subcellularLocation>
        <location evidence="1">Membrane</location>
        <topology evidence="1">Multi-pass membrane protein</topology>
    </subcellularLocation>
</comment>
<dbReference type="PANTHER" id="PTHR11819">
    <property type="entry name" value="SOLUTE CARRIER FAMILY 5"/>
    <property type="match status" value="1"/>
</dbReference>
<dbReference type="AlphaFoldDB" id="A0AAN9A857"/>
<keyword evidence="3 7" id="KW-0812">Transmembrane</keyword>
<evidence type="ECO:0000313" key="9">
    <source>
        <dbReference type="Proteomes" id="UP001381693"/>
    </source>
</evidence>
<organism evidence="8 9">
    <name type="scientific">Halocaridina rubra</name>
    <name type="common">Hawaiian red shrimp</name>
    <dbReference type="NCBI Taxonomy" id="373956"/>
    <lineage>
        <taxon>Eukaryota</taxon>
        <taxon>Metazoa</taxon>
        <taxon>Ecdysozoa</taxon>
        <taxon>Arthropoda</taxon>
        <taxon>Crustacea</taxon>
        <taxon>Multicrustacea</taxon>
        <taxon>Malacostraca</taxon>
        <taxon>Eumalacostraca</taxon>
        <taxon>Eucarida</taxon>
        <taxon>Decapoda</taxon>
        <taxon>Pleocyemata</taxon>
        <taxon>Caridea</taxon>
        <taxon>Atyoidea</taxon>
        <taxon>Atyidae</taxon>
        <taxon>Halocaridina</taxon>
    </lineage>
</organism>
<dbReference type="PROSITE" id="PS50283">
    <property type="entry name" value="NA_SOLUT_SYMP_3"/>
    <property type="match status" value="1"/>
</dbReference>
<comment type="similarity">
    <text evidence="2 6">Belongs to the sodium:solute symporter (SSF) (TC 2.A.21) family.</text>
</comment>
<dbReference type="EMBL" id="JAXCGZ010013071">
    <property type="protein sequence ID" value="KAK7073417.1"/>
    <property type="molecule type" value="Genomic_DNA"/>
</dbReference>
<sequence length="65" mass="7093">VNMYSGAIFIQQALRVNNLYLCIIFMLLLTALCTLVGGLAAVIYTDTLQFFIMIGGSLYVAIKGN</sequence>
<dbReference type="InterPro" id="IPR038377">
    <property type="entry name" value="Na/Glc_symporter_sf"/>
</dbReference>
<evidence type="ECO:0000256" key="1">
    <source>
        <dbReference type="ARBA" id="ARBA00004141"/>
    </source>
</evidence>
<comment type="caution">
    <text evidence="8">The sequence shown here is derived from an EMBL/GenBank/DDBJ whole genome shotgun (WGS) entry which is preliminary data.</text>
</comment>
<dbReference type="GO" id="GO:0005412">
    <property type="term" value="F:D-glucose:sodium symporter activity"/>
    <property type="evidence" value="ECO:0007669"/>
    <property type="project" value="TreeGrafter"/>
</dbReference>
<proteinExistence type="inferred from homology"/>
<dbReference type="InterPro" id="IPR001734">
    <property type="entry name" value="Na/solute_symporter"/>
</dbReference>
<evidence type="ECO:0000256" key="5">
    <source>
        <dbReference type="ARBA" id="ARBA00023136"/>
    </source>
</evidence>
<dbReference type="PANTHER" id="PTHR11819:SF150">
    <property type="entry name" value="SODIUM_MYO-INOSITOL COTRANSPORTER"/>
    <property type="match status" value="1"/>
</dbReference>
<evidence type="ECO:0000313" key="8">
    <source>
        <dbReference type="EMBL" id="KAK7073417.1"/>
    </source>
</evidence>
<dbReference type="GO" id="GO:0005886">
    <property type="term" value="C:plasma membrane"/>
    <property type="evidence" value="ECO:0007669"/>
    <property type="project" value="TreeGrafter"/>
</dbReference>
<dbReference type="Proteomes" id="UP001381693">
    <property type="component" value="Unassembled WGS sequence"/>
</dbReference>
<evidence type="ECO:0000256" key="6">
    <source>
        <dbReference type="RuleBase" id="RU362091"/>
    </source>
</evidence>
<keyword evidence="9" id="KW-1185">Reference proteome</keyword>
<evidence type="ECO:0000256" key="4">
    <source>
        <dbReference type="ARBA" id="ARBA00022989"/>
    </source>
</evidence>
<protein>
    <submittedName>
        <fullName evidence="8">Uncharacterized protein</fullName>
    </submittedName>
</protein>
<dbReference type="Gene3D" id="1.20.1730.10">
    <property type="entry name" value="Sodium/glucose cotransporter"/>
    <property type="match status" value="1"/>
</dbReference>
<name>A0AAN9A857_HALRR</name>
<dbReference type="Pfam" id="PF00474">
    <property type="entry name" value="SSF"/>
    <property type="match status" value="1"/>
</dbReference>
<keyword evidence="5 7" id="KW-0472">Membrane</keyword>
<accession>A0AAN9A857</accession>
<feature type="transmembrane region" description="Helical" evidence="7">
    <location>
        <begin position="19"/>
        <end position="41"/>
    </location>
</feature>
<evidence type="ECO:0000256" key="3">
    <source>
        <dbReference type="ARBA" id="ARBA00022692"/>
    </source>
</evidence>
<evidence type="ECO:0000256" key="7">
    <source>
        <dbReference type="SAM" id="Phobius"/>
    </source>
</evidence>
<reference evidence="8 9" key="1">
    <citation type="submission" date="2023-11" db="EMBL/GenBank/DDBJ databases">
        <title>Halocaridina rubra genome assembly.</title>
        <authorList>
            <person name="Smith C."/>
        </authorList>
    </citation>
    <scope>NUCLEOTIDE SEQUENCE [LARGE SCALE GENOMIC DNA]</scope>
    <source>
        <strain evidence="8">EP-1</strain>
        <tissue evidence="8">Whole</tissue>
    </source>
</reference>
<gene>
    <name evidence="8" type="ORF">SK128_024737</name>
</gene>
<feature type="non-terminal residue" evidence="8">
    <location>
        <position position="1"/>
    </location>
</feature>
<keyword evidence="4 7" id="KW-1133">Transmembrane helix</keyword>